<evidence type="ECO:0000256" key="4">
    <source>
        <dbReference type="ARBA" id="ARBA00022448"/>
    </source>
</evidence>
<comment type="subcellular location">
    <subcellularLocation>
        <location evidence="1">Golgi apparatus membrane</location>
        <topology evidence="1">Peripheral membrane protein</topology>
    </subcellularLocation>
</comment>
<sequence>MMIDLSAFSEEKFDAKKWINTACQNRHPQETLEKQLVDLEMKLQMMSEEIAASLEEQSAAALLRVPRATRDVIRLRDDAVSLRHSVSSILLKLKKAEGSSAESIAALAKVDIVKQRMEAAYETLQDAAGLTQLSSTVEDVFASGDLPKAAETLANMRHCLSAVGEVAEFANIRKQLEVLEDRLDSMVQPRLTDALSNRKVEVAQDLRGILIRIGRFKSLEAHYTKVHLKPIRQLWEDFDSKQRTNKLANEKNEVERLLSSNDFQSILPTISFSSWLPSFYDELLLYLEQEWKCKKLSKSYFKGCTKSPSFIWRRVYVFHIIWSLRKRLPVCFLNCIMYLLMKAKLLIETMATIGSNFVSRINLATGDVVAETKALAKGILDILSGDMQKGIKIQSKHLEALIELHNMTGTFARNVQHLFSESNLPVLLDTLKAVYLPYESFKQR</sequence>
<feature type="coiled-coil region" evidence="9">
    <location>
        <begin position="29"/>
        <end position="56"/>
    </location>
</feature>
<evidence type="ECO:0000256" key="9">
    <source>
        <dbReference type="SAM" id="Coils"/>
    </source>
</evidence>
<keyword evidence="4" id="KW-0813">Transport</keyword>
<dbReference type="GO" id="GO:0017119">
    <property type="term" value="C:Golgi transport complex"/>
    <property type="evidence" value="ECO:0007669"/>
    <property type="project" value="InterPro"/>
</dbReference>
<evidence type="ECO:0000313" key="10">
    <source>
        <dbReference type="EMBL" id="CAN76413.1"/>
    </source>
</evidence>
<evidence type="ECO:0000256" key="3">
    <source>
        <dbReference type="ARBA" id="ARBA00020984"/>
    </source>
</evidence>
<dbReference type="AlphaFoldDB" id="A5B4N8"/>
<keyword evidence="6" id="KW-0333">Golgi apparatus</keyword>
<organism evidence="10">
    <name type="scientific">Vitis vinifera</name>
    <name type="common">Grape</name>
    <dbReference type="NCBI Taxonomy" id="29760"/>
    <lineage>
        <taxon>Eukaryota</taxon>
        <taxon>Viridiplantae</taxon>
        <taxon>Streptophyta</taxon>
        <taxon>Embryophyta</taxon>
        <taxon>Tracheophyta</taxon>
        <taxon>Spermatophyta</taxon>
        <taxon>Magnoliopsida</taxon>
        <taxon>eudicotyledons</taxon>
        <taxon>Gunneridae</taxon>
        <taxon>Pentapetalae</taxon>
        <taxon>rosids</taxon>
        <taxon>Vitales</taxon>
        <taxon>Vitaceae</taxon>
        <taxon>Viteae</taxon>
        <taxon>Vitis</taxon>
    </lineage>
</organism>
<dbReference type="Pfam" id="PF10191">
    <property type="entry name" value="COG7"/>
    <property type="match status" value="2"/>
</dbReference>
<dbReference type="PANTHER" id="PTHR21443:SF0">
    <property type="entry name" value="CONSERVED OLIGOMERIC GOLGI COMPLEX SUBUNIT 7"/>
    <property type="match status" value="1"/>
</dbReference>
<protein>
    <recommendedName>
        <fullName evidence="3">Conserved oligomeric Golgi complex subunit 7</fullName>
    </recommendedName>
    <alternativeName>
        <fullName evidence="8">Component of oligomeric Golgi complex 7</fullName>
    </alternativeName>
</protein>
<dbReference type="GO" id="GO:0006886">
    <property type="term" value="P:intracellular protein transport"/>
    <property type="evidence" value="ECO:0007669"/>
    <property type="project" value="InterPro"/>
</dbReference>
<dbReference type="ExpressionAtlas" id="A5B4N8">
    <property type="expression patterns" value="baseline and differential"/>
</dbReference>
<evidence type="ECO:0000256" key="5">
    <source>
        <dbReference type="ARBA" id="ARBA00022927"/>
    </source>
</evidence>
<evidence type="ECO:0000256" key="7">
    <source>
        <dbReference type="ARBA" id="ARBA00023136"/>
    </source>
</evidence>
<gene>
    <name evidence="10" type="ORF">VITISV_043812</name>
</gene>
<proteinExistence type="inferred from homology"/>
<name>A5B4N8_VITVI</name>
<dbReference type="InterPro" id="IPR019335">
    <property type="entry name" value="COG7"/>
</dbReference>
<reference evidence="10" key="1">
    <citation type="journal article" date="2007" name="PLoS ONE">
        <title>The first genome sequence of an elite grapevine cultivar (Pinot noir Vitis vinifera L.): coping with a highly heterozygous genome.</title>
        <authorList>
            <person name="Velasco R."/>
            <person name="Zharkikh A."/>
            <person name="Troggio M."/>
            <person name="Cartwright D.A."/>
            <person name="Cestaro A."/>
            <person name="Pruss D."/>
            <person name="Pindo M."/>
            <person name="FitzGerald L.M."/>
            <person name="Vezzulli S."/>
            <person name="Reid J."/>
            <person name="Malacarne G."/>
            <person name="Iliev D."/>
            <person name="Coppola G."/>
            <person name="Wardell B."/>
            <person name="Micheletti D."/>
            <person name="Macalma T."/>
            <person name="Facci M."/>
            <person name="Mitchell J.T."/>
            <person name="Perazzolli M."/>
            <person name="Eldredge G."/>
            <person name="Gatto P."/>
            <person name="Oyzerski R."/>
            <person name="Moretto M."/>
            <person name="Gutin N."/>
            <person name="Stefanini M."/>
            <person name="Chen Y."/>
            <person name="Segala C."/>
            <person name="Davenport C."/>
            <person name="Dematte L."/>
            <person name="Mraz A."/>
            <person name="Battilana J."/>
            <person name="Stormo K."/>
            <person name="Costa F."/>
            <person name="Tao Q."/>
            <person name="Si-Ammour A."/>
            <person name="Harkins T."/>
            <person name="Lackey A."/>
            <person name="Perbost C."/>
            <person name="Taillon B."/>
            <person name="Stella A."/>
            <person name="Solovyev V."/>
            <person name="Fawcett J.A."/>
            <person name="Sterck L."/>
            <person name="Vandepoele K."/>
            <person name="Grando S.M."/>
            <person name="Toppo S."/>
            <person name="Moser C."/>
            <person name="Lanchbury J."/>
            <person name="Bogden R."/>
            <person name="Skolnick M."/>
            <person name="Sgaramella V."/>
            <person name="Bhatnagar S.K."/>
            <person name="Fontana P."/>
            <person name="Gutin A."/>
            <person name="Van de Peer Y."/>
            <person name="Salamini F."/>
            <person name="Viola R."/>
        </authorList>
    </citation>
    <scope>NUCLEOTIDE SEQUENCE</scope>
</reference>
<evidence type="ECO:0000256" key="2">
    <source>
        <dbReference type="ARBA" id="ARBA00005831"/>
    </source>
</evidence>
<accession>A5B4N8</accession>
<dbReference type="PANTHER" id="PTHR21443">
    <property type="entry name" value="CONSERVED OLIGOMERIC GOLGI COMPLEX COMPONENT 7"/>
    <property type="match status" value="1"/>
</dbReference>
<dbReference type="EMBL" id="AM446458">
    <property type="protein sequence ID" value="CAN76413.1"/>
    <property type="molecule type" value="Genomic_DNA"/>
</dbReference>
<evidence type="ECO:0000256" key="8">
    <source>
        <dbReference type="ARBA" id="ARBA00031345"/>
    </source>
</evidence>
<keyword evidence="7" id="KW-0472">Membrane</keyword>
<comment type="similarity">
    <text evidence="2">Belongs to the COG7 family.</text>
</comment>
<keyword evidence="9" id="KW-0175">Coiled coil</keyword>
<keyword evidence="5" id="KW-0653">Protein transport</keyword>
<dbReference type="GO" id="GO:0000139">
    <property type="term" value="C:Golgi membrane"/>
    <property type="evidence" value="ECO:0007669"/>
    <property type="project" value="UniProtKB-SubCell"/>
</dbReference>
<evidence type="ECO:0000256" key="1">
    <source>
        <dbReference type="ARBA" id="ARBA00004395"/>
    </source>
</evidence>
<evidence type="ECO:0000256" key="6">
    <source>
        <dbReference type="ARBA" id="ARBA00023034"/>
    </source>
</evidence>